<feature type="transmembrane region" description="Helical" evidence="1">
    <location>
        <begin position="94"/>
        <end position="114"/>
    </location>
</feature>
<evidence type="ECO:0000313" key="2">
    <source>
        <dbReference type="EMBL" id="TGY89148.1"/>
    </source>
</evidence>
<accession>A0A4S2H1F3</accession>
<feature type="transmembrane region" description="Helical" evidence="1">
    <location>
        <begin position="30"/>
        <end position="49"/>
    </location>
</feature>
<evidence type="ECO:0000256" key="1">
    <source>
        <dbReference type="SAM" id="Phobius"/>
    </source>
</evidence>
<dbReference type="OrthoDB" id="7618329at2"/>
<keyword evidence="3" id="KW-1185">Reference proteome</keyword>
<feature type="transmembrane region" description="Helical" evidence="1">
    <location>
        <begin position="61"/>
        <end position="82"/>
    </location>
</feature>
<reference evidence="2 3" key="1">
    <citation type="journal article" date="2017" name="Int. J. Syst. Evol. Microbiol.">
        <title>Marinicauda algicola sp. nov., isolated from a marine red alga Rhodosorus marinus.</title>
        <authorList>
            <person name="Jeong S.E."/>
            <person name="Jeon S.H."/>
            <person name="Chun B.H."/>
            <person name="Kim D.W."/>
            <person name="Jeon C.O."/>
        </authorList>
    </citation>
    <scope>NUCLEOTIDE SEQUENCE [LARGE SCALE GENOMIC DNA]</scope>
    <source>
        <strain evidence="2 3">JCM 31718</strain>
    </source>
</reference>
<keyword evidence="1" id="KW-1133">Transmembrane helix</keyword>
<keyword evidence="1" id="KW-0472">Membrane</keyword>
<proteinExistence type="predicted"/>
<dbReference type="AlphaFoldDB" id="A0A4S2H1F3"/>
<feature type="transmembrane region" description="Helical" evidence="1">
    <location>
        <begin position="154"/>
        <end position="174"/>
    </location>
</feature>
<name>A0A4S2H1F3_9PROT</name>
<comment type="caution">
    <text evidence="2">The sequence shown here is derived from an EMBL/GenBank/DDBJ whole genome shotgun (WGS) entry which is preliminary data.</text>
</comment>
<protein>
    <submittedName>
        <fullName evidence="2">Uncharacterized protein</fullName>
    </submittedName>
</protein>
<gene>
    <name evidence="2" type="ORF">E5163_08465</name>
</gene>
<dbReference type="RefSeq" id="WP_135995687.1">
    <property type="nucleotide sequence ID" value="NZ_CP071057.1"/>
</dbReference>
<sequence length="206" mass="21610">MTREEMRSDLAYLREMAESGARAPLLGGRFALWWGSLATLVLIAHWAIVTGRLPLGSEALWILWLGFIAVGSAGSAVLGVTLRAKPGLGSAGNRASSAVWPAMGAGLLVFWLAITAGVMTGRLDALLFNLMLPVALLGYAIAWLTTAQMARRPALFVPGAVALAGMAGCVIQVFTAEVYLVAGLAVFLSTVVPGLLMMRGEPQDTV</sequence>
<feature type="transmembrane region" description="Helical" evidence="1">
    <location>
        <begin position="180"/>
        <end position="198"/>
    </location>
</feature>
<keyword evidence="1" id="KW-0812">Transmembrane</keyword>
<dbReference type="EMBL" id="SRXW01000002">
    <property type="protein sequence ID" value="TGY89148.1"/>
    <property type="molecule type" value="Genomic_DNA"/>
</dbReference>
<organism evidence="2 3">
    <name type="scientific">Marinicauda algicola</name>
    <dbReference type="NCBI Taxonomy" id="2029849"/>
    <lineage>
        <taxon>Bacteria</taxon>
        <taxon>Pseudomonadati</taxon>
        <taxon>Pseudomonadota</taxon>
        <taxon>Alphaproteobacteria</taxon>
        <taxon>Maricaulales</taxon>
        <taxon>Maricaulaceae</taxon>
        <taxon>Marinicauda</taxon>
    </lineage>
</organism>
<evidence type="ECO:0000313" key="3">
    <source>
        <dbReference type="Proteomes" id="UP000308054"/>
    </source>
</evidence>
<dbReference type="Proteomes" id="UP000308054">
    <property type="component" value="Unassembled WGS sequence"/>
</dbReference>
<feature type="transmembrane region" description="Helical" evidence="1">
    <location>
        <begin position="126"/>
        <end position="147"/>
    </location>
</feature>